<keyword evidence="7" id="KW-0418">Kinase</keyword>
<evidence type="ECO:0000256" key="10">
    <source>
        <dbReference type="SAM" id="Phobius"/>
    </source>
</evidence>
<dbReference type="SUPFAM" id="SSF158472">
    <property type="entry name" value="HAMP domain-like"/>
    <property type="match status" value="1"/>
</dbReference>
<dbReference type="Pfam" id="PF02518">
    <property type="entry name" value="HATPase_c"/>
    <property type="match status" value="1"/>
</dbReference>
<dbReference type="InterPro" id="IPR036890">
    <property type="entry name" value="HATPase_C_sf"/>
</dbReference>
<keyword evidence="14" id="KW-1185">Reference proteome</keyword>
<dbReference type="EC" id="2.7.13.3" evidence="3"/>
<dbReference type="PROSITE" id="PS50885">
    <property type="entry name" value="HAMP"/>
    <property type="match status" value="1"/>
</dbReference>
<evidence type="ECO:0000256" key="5">
    <source>
        <dbReference type="ARBA" id="ARBA00022679"/>
    </source>
</evidence>
<dbReference type="Gene3D" id="3.30.565.10">
    <property type="entry name" value="Histidine kinase-like ATPase, C-terminal domain"/>
    <property type="match status" value="1"/>
</dbReference>
<dbReference type="Gene3D" id="1.10.287.130">
    <property type="match status" value="1"/>
</dbReference>
<dbReference type="Proteomes" id="UP001216907">
    <property type="component" value="Unassembled WGS sequence"/>
</dbReference>
<dbReference type="SUPFAM" id="SSF55874">
    <property type="entry name" value="ATPase domain of HSP90 chaperone/DNA topoisomerase II/histidine kinase"/>
    <property type="match status" value="1"/>
</dbReference>
<evidence type="ECO:0000259" key="12">
    <source>
        <dbReference type="PROSITE" id="PS50885"/>
    </source>
</evidence>
<evidence type="ECO:0000256" key="7">
    <source>
        <dbReference type="ARBA" id="ARBA00022777"/>
    </source>
</evidence>
<dbReference type="CDD" id="cd00082">
    <property type="entry name" value="HisKA"/>
    <property type="match status" value="1"/>
</dbReference>
<dbReference type="CDD" id="cd06225">
    <property type="entry name" value="HAMP"/>
    <property type="match status" value="1"/>
</dbReference>
<sequence>MVRWPIRLKLMVGLCVVVGMMLILMGGSIFGLHSFHVSNLSLTDQLRELGASKDLIESVFRLHAPREGTDEERDALIASAEGARDSLVKYFHELKQNTLRGNRANSGLDELGLSFVMDDGLAVVLNDLRPTDPPVAPVLHGTSYFIKEHPEMLPQLEQADDLASHIERLKHIVMLLPKELHEDFFEILSMSKTQYQASRVIVWTSALMVLAMLCGLMALFHRWVLNPVRLLQRGVRRVAKGSFDYKIDLNSGDEMQDLAAAFNEMTARISMTYAELEQQVQERSRQLVRSERLAGVGFLAAGVAHEINNPLASIAFCSEALENRLGGLAGAADDPDHRVIANYLKMIQEEAFRCKNITEKLLDFARCGDIKRERADLPSLIQGVVDMIRHIGKYRGKTIHFQPKEAVLAHVDSQEIKQVVLNLAVNALESMDAGGVLRIEARYDQGMAEVVFADSGCGMSPDVLENIFEPFFTRRRDGKGTGLGLSISHRIINQHHGEITATSLGAGRGSTFRVRLPIHPSEKADVAPRELAAHVHAA</sequence>
<comment type="subcellular location">
    <subcellularLocation>
        <location evidence="2">Membrane</location>
    </subcellularLocation>
</comment>
<dbReference type="PANTHER" id="PTHR43065:SF46">
    <property type="entry name" value="C4-DICARBOXYLATE TRANSPORT SENSOR PROTEIN DCTB"/>
    <property type="match status" value="1"/>
</dbReference>
<dbReference type="EMBL" id="JARRAG010000001">
    <property type="protein sequence ID" value="MDG3003301.1"/>
    <property type="molecule type" value="Genomic_DNA"/>
</dbReference>
<dbReference type="GO" id="GO:0005524">
    <property type="term" value="F:ATP binding"/>
    <property type="evidence" value="ECO:0007669"/>
    <property type="project" value="UniProtKB-KW"/>
</dbReference>
<accession>A0ABT6F6T0</accession>
<evidence type="ECO:0000313" key="13">
    <source>
        <dbReference type="EMBL" id="MDG3003301.1"/>
    </source>
</evidence>
<evidence type="ECO:0000256" key="9">
    <source>
        <dbReference type="ARBA" id="ARBA00023012"/>
    </source>
</evidence>
<name>A0ABT6F6T0_9BACT</name>
<evidence type="ECO:0000256" key="1">
    <source>
        <dbReference type="ARBA" id="ARBA00000085"/>
    </source>
</evidence>
<comment type="caution">
    <text evidence="13">The sequence shown here is derived from an EMBL/GenBank/DDBJ whole genome shotgun (WGS) entry which is preliminary data.</text>
</comment>
<keyword evidence="10" id="KW-1133">Transmembrane helix</keyword>
<feature type="domain" description="HAMP" evidence="12">
    <location>
        <begin position="222"/>
        <end position="274"/>
    </location>
</feature>
<keyword evidence="10" id="KW-0812">Transmembrane</keyword>
<dbReference type="Gene3D" id="6.10.340.10">
    <property type="match status" value="1"/>
</dbReference>
<keyword evidence="6" id="KW-0547">Nucleotide-binding</keyword>
<feature type="domain" description="Histidine kinase" evidence="11">
    <location>
        <begin position="302"/>
        <end position="520"/>
    </location>
</feature>
<dbReference type="InterPro" id="IPR003660">
    <property type="entry name" value="HAMP_dom"/>
</dbReference>
<reference evidence="13 14" key="1">
    <citation type="submission" date="2023-03" db="EMBL/GenBank/DDBJ databases">
        <title>Paludisphaera mucosa sp. nov. a novel planctomycete from northern fen.</title>
        <authorList>
            <person name="Ivanova A."/>
        </authorList>
    </citation>
    <scope>NUCLEOTIDE SEQUENCE [LARGE SCALE GENOMIC DNA]</scope>
    <source>
        <strain evidence="13 14">Pla2</strain>
    </source>
</reference>
<dbReference type="SMART" id="SM00387">
    <property type="entry name" value="HATPase_c"/>
    <property type="match status" value="1"/>
</dbReference>
<dbReference type="InterPro" id="IPR004358">
    <property type="entry name" value="Sig_transdc_His_kin-like_C"/>
</dbReference>
<proteinExistence type="predicted"/>
<dbReference type="SMART" id="SM00388">
    <property type="entry name" value="HisKA"/>
    <property type="match status" value="1"/>
</dbReference>
<dbReference type="SMART" id="SM00304">
    <property type="entry name" value="HAMP"/>
    <property type="match status" value="1"/>
</dbReference>
<evidence type="ECO:0000313" key="14">
    <source>
        <dbReference type="Proteomes" id="UP001216907"/>
    </source>
</evidence>
<evidence type="ECO:0000256" key="6">
    <source>
        <dbReference type="ARBA" id="ARBA00022741"/>
    </source>
</evidence>
<comment type="catalytic activity">
    <reaction evidence="1">
        <text>ATP + protein L-histidine = ADP + protein N-phospho-L-histidine.</text>
        <dbReference type="EC" id="2.7.13.3"/>
    </reaction>
</comment>
<organism evidence="13 14">
    <name type="scientific">Paludisphaera mucosa</name>
    <dbReference type="NCBI Taxonomy" id="3030827"/>
    <lineage>
        <taxon>Bacteria</taxon>
        <taxon>Pseudomonadati</taxon>
        <taxon>Planctomycetota</taxon>
        <taxon>Planctomycetia</taxon>
        <taxon>Isosphaerales</taxon>
        <taxon>Isosphaeraceae</taxon>
        <taxon>Paludisphaera</taxon>
    </lineage>
</organism>
<evidence type="ECO:0000256" key="2">
    <source>
        <dbReference type="ARBA" id="ARBA00004370"/>
    </source>
</evidence>
<dbReference type="RefSeq" id="WP_277859654.1">
    <property type="nucleotide sequence ID" value="NZ_JARRAG010000001.1"/>
</dbReference>
<dbReference type="PRINTS" id="PR00344">
    <property type="entry name" value="BCTRLSENSOR"/>
</dbReference>
<evidence type="ECO:0000256" key="3">
    <source>
        <dbReference type="ARBA" id="ARBA00012438"/>
    </source>
</evidence>
<keyword evidence="8 13" id="KW-0067">ATP-binding</keyword>
<keyword evidence="4" id="KW-0597">Phosphoprotein</keyword>
<dbReference type="Pfam" id="PF00672">
    <property type="entry name" value="HAMP"/>
    <property type="match status" value="1"/>
</dbReference>
<feature type="transmembrane region" description="Helical" evidence="10">
    <location>
        <begin position="200"/>
        <end position="220"/>
    </location>
</feature>
<evidence type="ECO:0000256" key="8">
    <source>
        <dbReference type="ARBA" id="ARBA00022840"/>
    </source>
</evidence>
<keyword evidence="9" id="KW-0902">Two-component regulatory system</keyword>
<dbReference type="InterPro" id="IPR003661">
    <property type="entry name" value="HisK_dim/P_dom"/>
</dbReference>
<gene>
    <name evidence="13" type="ORF">PZE19_05950</name>
</gene>
<dbReference type="PROSITE" id="PS50109">
    <property type="entry name" value="HIS_KIN"/>
    <property type="match status" value="1"/>
</dbReference>
<evidence type="ECO:0000259" key="11">
    <source>
        <dbReference type="PROSITE" id="PS50109"/>
    </source>
</evidence>
<dbReference type="InterPro" id="IPR036097">
    <property type="entry name" value="HisK_dim/P_sf"/>
</dbReference>
<dbReference type="InterPro" id="IPR003594">
    <property type="entry name" value="HATPase_dom"/>
</dbReference>
<dbReference type="InterPro" id="IPR005467">
    <property type="entry name" value="His_kinase_dom"/>
</dbReference>
<protein>
    <recommendedName>
        <fullName evidence="3">histidine kinase</fullName>
        <ecNumber evidence="3">2.7.13.3</ecNumber>
    </recommendedName>
</protein>
<keyword evidence="10" id="KW-0472">Membrane</keyword>
<dbReference type="Pfam" id="PF00512">
    <property type="entry name" value="HisKA"/>
    <property type="match status" value="1"/>
</dbReference>
<feature type="transmembrane region" description="Helical" evidence="10">
    <location>
        <begin position="12"/>
        <end position="32"/>
    </location>
</feature>
<dbReference type="SUPFAM" id="SSF47384">
    <property type="entry name" value="Homodimeric domain of signal transducing histidine kinase"/>
    <property type="match status" value="1"/>
</dbReference>
<keyword evidence="5" id="KW-0808">Transferase</keyword>
<evidence type="ECO:0000256" key="4">
    <source>
        <dbReference type="ARBA" id="ARBA00022553"/>
    </source>
</evidence>
<dbReference type="PANTHER" id="PTHR43065">
    <property type="entry name" value="SENSOR HISTIDINE KINASE"/>
    <property type="match status" value="1"/>
</dbReference>